<dbReference type="Proteomes" id="UP000477750">
    <property type="component" value="Unassembled WGS sequence"/>
</dbReference>
<keyword evidence="2" id="KW-1185">Reference proteome</keyword>
<sequence length="235" mass="26175">MEHLRLADEVLELLDDSPITRESVLADAKLLIDAGEVSLAFDTLCLWLFEDDLVISRPYYDRLVRTAHQLAVPSAINRLEELVSAVPQGSRPGQPRTHQYSVRKIALWGIFVQLTGEYSFRADTEAGVRLTAATTLHLARAMQVRLTEDEVHMLAHGMRRGLELAGLADPPAQIRVLDVRIVEADFQIDGLAAAGYEWIAREFRRKLPPVKVDFDTAANRYLIELPGGASCSSDD</sequence>
<proteinExistence type="predicted"/>
<accession>A0A6L5GCH9</accession>
<reference evidence="1 2" key="1">
    <citation type="submission" date="2019-10" db="EMBL/GenBank/DDBJ databases">
        <title>Glycomyces albidus sp. nov., a novel actinomycete isolated from rhizosphere soil of wheat (Triticum aestivum L.).</title>
        <authorList>
            <person name="Qian L."/>
        </authorList>
    </citation>
    <scope>NUCLEOTIDE SEQUENCE [LARGE SCALE GENOMIC DNA]</scope>
    <source>
        <strain evidence="1 2">NEAU-7082</strain>
    </source>
</reference>
<evidence type="ECO:0000313" key="1">
    <source>
        <dbReference type="EMBL" id="MQM27338.1"/>
    </source>
</evidence>
<evidence type="ECO:0000313" key="2">
    <source>
        <dbReference type="Proteomes" id="UP000477750"/>
    </source>
</evidence>
<protein>
    <submittedName>
        <fullName evidence="1">MafI family immunity protein</fullName>
    </submittedName>
</protein>
<name>A0A6L5GCH9_9ACTN</name>
<dbReference type="RefSeq" id="WP_153026468.1">
    <property type="nucleotide sequence ID" value="NZ_WIAO01000022.1"/>
</dbReference>
<gene>
    <name evidence="1" type="ORF">GFD30_17425</name>
</gene>
<organism evidence="1 2">
    <name type="scientific">Glycomyces albidus</name>
    <dbReference type="NCBI Taxonomy" id="2656774"/>
    <lineage>
        <taxon>Bacteria</taxon>
        <taxon>Bacillati</taxon>
        <taxon>Actinomycetota</taxon>
        <taxon>Actinomycetes</taxon>
        <taxon>Glycomycetales</taxon>
        <taxon>Glycomycetaceae</taxon>
        <taxon>Glycomyces</taxon>
    </lineage>
</organism>
<comment type="caution">
    <text evidence="1">The sequence shown here is derived from an EMBL/GenBank/DDBJ whole genome shotgun (WGS) entry which is preliminary data.</text>
</comment>
<dbReference type="NCBIfam" id="NF033691">
    <property type="entry name" value="immunity_MafI"/>
    <property type="match status" value="1"/>
</dbReference>
<dbReference type="AlphaFoldDB" id="A0A6L5GCH9"/>
<dbReference type="InterPro" id="IPR047880">
    <property type="entry name" value="MafI-like"/>
</dbReference>
<dbReference type="EMBL" id="WIAO01000022">
    <property type="protein sequence ID" value="MQM27338.1"/>
    <property type="molecule type" value="Genomic_DNA"/>
</dbReference>